<dbReference type="InterPro" id="IPR035965">
    <property type="entry name" value="PAS-like_dom_sf"/>
</dbReference>
<feature type="domain" description="Signal transduction histidine kinase HWE region" evidence="8">
    <location>
        <begin position="154"/>
        <end position="235"/>
    </location>
</feature>
<dbReference type="PANTHER" id="PTHR41523:SF7">
    <property type="entry name" value="HISTIDINE KINASE"/>
    <property type="match status" value="1"/>
</dbReference>
<protein>
    <recommendedName>
        <fullName evidence="2">histidine kinase</fullName>
        <ecNumber evidence="2">2.7.13.3</ecNumber>
    </recommendedName>
</protein>
<dbReference type="SUPFAM" id="SSF55785">
    <property type="entry name" value="PYP-like sensor domain (PAS domain)"/>
    <property type="match status" value="1"/>
</dbReference>
<proteinExistence type="predicted"/>
<dbReference type="KEGG" id="fil:BN1229_v1_1172"/>
<dbReference type="Gene3D" id="3.30.450.20">
    <property type="entry name" value="PAS domain"/>
    <property type="match status" value="1"/>
</dbReference>
<evidence type="ECO:0000256" key="7">
    <source>
        <dbReference type="ARBA" id="ARBA00022840"/>
    </source>
</evidence>
<dbReference type="InterPro" id="IPR011102">
    <property type="entry name" value="Sig_transdc_His_kinase_HWE"/>
</dbReference>
<reference evidence="10" key="1">
    <citation type="submission" date="2015-02" db="EMBL/GenBank/DDBJ databases">
        <authorList>
            <person name="Chooi Y.-H."/>
        </authorList>
    </citation>
    <scope>NUCLEOTIDE SEQUENCE [LARGE SCALE GENOMIC DNA]</scope>
    <source>
        <strain evidence="10">strain Y</strain>
    </source>
</reference>
<keyword evidence="4" id="KW-0808">Transferase</keyword>
<dbReference type="PANTHER" id="PTHR41523">
    <property type="entry name" value="TWO-COMPONENT SYSTEM SENSOR PROTEIN"/>
    <property type="match status" value="1"/>
</dbReference>
<evidence type="ECO:0000259" key="8">
    <source>
        <dbReference type="SMART" id="SM00911"/>
    </source>
</evidence>
<dbReference type="GO" id="GO:0004673">
    <property type="term" value="F:protein histidine kinase activity"/>
    <property type="evidence" value="ECO:0007669"/>
    <property type="project" value="UniProtKB-EC"/>
</dbReference>
<dbReference type="RefSeq" id="WP_046477284.1">
    <property type="nucleotide sequence ID" value="NZ_LN829119.1"/>
</dbReference>
<evidence type="ECO:0000313" key="10">
    <source>
        <dbReference type="Proteomes" id="UP000033187"/>
    </source>
</evidence>
<evidence type="ECO:0000256" key="2">
    <source>
        <dbReference type="ARBA" id="ARBA00012438"/>
    </source>
</evidence>
<keyword evidence="6 9" id="KW-0418">Kinase</keyword>
<evidence type="ECO:0000313" key="9">
    <source>
        <dbReference type="EMBL" id="CPR17256.1"/>
    </source>
</evidence>
<name>A0A0D6JDD4_9HYPH</name>
<dbReference type="GO" id="GO:0005524">
    <property type="term" value="F:ATP binding"/>
    <property type="evidence" value="ECO:0007669"/>
    <property type="project" value="UniProtKB-KW"/>
</dbReference>
<evidence type="ECO:0000256" key="4">
    <source>
        <dbReference type="ARBA" id="ARBA00022679"/>
    </source>
</evidence>
<dbReference type="Proteomes" id="UP000033187">
    <property type="component" value="Chromosome 1"/>
</dbReference>
<gene>
    <name evidence="9" type="ORF">YBN1229_v1_1171</name>
</gene>
<dbReference type="EC" id="2.7.13.3" evidence="2"/>
<dbReference type="SMART" id="SM00911">
    <property type="entry name" value="HWE_HK"/>
    <property type="match status" value="1"/>
</dbReference>
<evidence type="ECO:0000256" key="3">
    <source>
        <dbReference type="ARBA" id="ARBA00022553"/>
    </source>
</evidence>
<dbReference type="KEGG" id="fiy:BN1229_v1_1171"/>
<organism evidence="9 10">
    <name type="scientific">Candidatus Filomicrobium marinum</name>
    <dbReference type="NCBI Taxonomy" id="1608628"/>
    <lineage>
        <taxon>Bacteria</taxon>
        <taxon>Pseudomonadati</taxon>
        <taxon>Pseudomonadota</taxon>
        <taxon>Alphaproteobacteria</taxon>
        <taxon>Hyphomicrobiales</taxon>
        <taxon>Hyphomicrobiaceae</taxon>
        <taxon>Filomicrobium</taxon>
    </lineage>
</organism>
<keyword evidence="10" id="KW-1185">Reference proteome</keyword>
<dbReference type="InterPro" id="IPR036890">
    <property type="entry name" value="HATPase_C_sf"/>
</dbReference>
<evidence type="ECO:0000256" key="5">
    <source>
        <dbReference type="ARBA" id="ARBA00022741"/>
    </source>
</evidence>
<dbReference type="OrthoDB" id="7185134at2"/>
<sequence length="351" mass="38933">MASLIQSFDWSRTELGPMESWPTALKIAVGMMIHSDFPKCIAWGSQLTTIYNDAFKPILGDKPEALGRSFREVWAEVWENIQPICDKAFQGESTFIEDFPLVIDRFGYPEQCYFTFCYSPILDEAGQVVGMLDTVIETTGKVEAERLADVRNSELAHRIRNSLAMVSAIAGQTLRNSDSLETAARSLSNRLQALAKTHSLLTSTTNPSATVSDIIWTALEPHVPDRERFEVSGPLVKLPERQALSMALAVNELATNAVKHGALSTDSGRVLISWALEQDVAEGRMFHFHWAEADGPPCRAPSRKSFGTVLLETVVPADFQGQARLDYGAECFQYTLISNLDRFDDVISARP</sequence>
<evidence type="ECO:0000256" key="1">
    <source>
        <dbReference type="ARBA" id="ARBA00000085"/>
    </source>
</evidence>
<accession>A0A0D6JDD4</accession>
<dbReference type="Gene3D" id="3.30.565.10">
    <property type="entry name" value="Histidine kinase-like ATPase, C-terminal domain"/>
    <property type="match status" value="1"/>
</dbReference>
<keyword evidence="5" id="KW-0547">Nucleotide-binding</keyword>
<dbReference type="AlphaFoldDB" id="A0A0D6JDD4"/>
<dbReference type="EMBL" id="LN829119">
    <property type="protein sequence ID" value="CPR17256.1"/>
    <property type="molecule type" value="Genomic_DNA"/>
</dbReference>
<keyword evidence="3" id="KW-0597">Phosphoprotein</keyword>
<keyword evidence="7" id="KW-0067">ATP-binding</keyword>
<dbReference type="Pfam" id="PF07536">
    <property type="entry name" value="HWE_HK"/>
    <property type="match status" value="1"/>
</dbReference>
<comment type="catalytic activity">
    <reaction evidence="1">
        <text>ATP + protein L-histidine = ADP + protein N-phospho-L-histidine.</text>
        <dbReference type="EC" id="2.7.13.3"/>
    </reaction>
</comment>
<evidence type="ECO:0000256" key="6">
    <source>
        <dbReference type="ARBA" id="ARBA00022777"/>
    </source>
</evidence>